<organism evidence="2">
    <name type="scientific">Solanum chilense</name>
    <name type="common">Tomato</name>
    <name type="synonym">Lycopersicon chilense</name>
    <dbReference type="NCBI Taxonomy" id="4083"/>
    <lineage>
        <taxon>Eukaryota</taxon>
        <taxon>Viridiplantae</taxon>
        <taxon>Streptophyta</taxon>
        <taxon>Embryophyta</taxon>
        <taxon>Tracheophyta</taxon>
        <taxon>Spermatophyta</taxon>
        <taxon>Magnoliopsida</taxon>
        <taxon>eudicotyledons</taxon>
        <taxon>Gunneridae</taxon>
        <taxon>Pentapetalae</taxon>
        <taxon>asterids</taxon>
        <taxon>lamiids</taxon>
        <taxon>Solanales</taxon>
        <taxon>Solanaceae</taxon>
        <taxon>Solanoideae</taxon>
        <taxon>Solaneae</taxon>
        <taxon>Solanum</taxon>
        <taxon>Solanum subgen. Lycopersicon</taxon>
    </lineage>
</organism>
<protein>
    <submittedName>
        <fullName evidence="2">Uncharacterized protein</fullName>
    </submittedName>
</protein>
<sequence>MGTGINNKEKGSQSKELQEQAREASSNNGSPIKMMNEQIGTSRLTRRSINWSSEDSTSKTPLVMETSARVLTSNTVQLSVVAPMTHEQNEQLGDLQANKGKPWDITVTRGGSINKNNNNKKGNNHIQRRFRDLRKM</sequence>
<dbReference type="EMBL" id="RXGB01007092">
    <property type="protein sequence ID" value="TMW85816.1"/>
    <property type="molecule type" value="Genomic_DNA"/>
</dbReference>
<proteinExistence type="predicted"/>
<evidence type="ECO:0000256" key="1">
    <source>
        <dbReference type="SAM" id="MobiDB-lite"/>
    </source>
</evidence>
<dbReference type="AlphaFoldDB" id="A0A6N2ATP4"/>
<comment type="caution">
    <text evidence="2">The sequence shown here is derived from an EMBL/GenBank/DDBJ whole genome shotgun (WGS) entry which is preliminary data.</text>
</comment>
<evidence type="ECO:0000313" key="2">
    <source>
        <dbReference type="EMBL" id="TMW85816.1"/>
    </source>
</evidence>
<feature type="compositionally biased region" description="Polar residues" evidence="1">
    <location>
        <begin position="38"/>
        <end position="60"/>
    </location>
</feature>
<accession>A0A6N2ATP4</accession>
<name>A0A6N2ATP4_SOLCI</name>
<feature type="compositionally biased region" description="Basic and acidic residues" evidence="1">
    <location>
        <begin position="7"/>
        <end position="22"/>
    </location>
</feature>
<feature type="region of interest" description="Disordered" evidence="1">
    <location>
        <begin position="1"/>
        <end position="62"/>
    </location>
</feature>
<gene>
    <name evidence="2" type="ORF">EJD97_022443</name>
</gene>
<reference evidence="2" key="1">
    <citation type="submission" date="2019-05" db="EMBL/GenBank/DDBJ databases">
        <title>The de novo reference genome and transcriptome assemblies of the wild tomato species Solanum chilense.</title>
        <authorList>
            <person name="Stam R."/>
            <person name="Nosenko T."/>
            <person name="Hoerger A.C."/>
            <person name="Stephan W."/>
            <person name="Seidel M.A."/>
            <person name="Kuhn J.M.M."/>
            <person name="Haberer G."/>
            <person name="Tellier A."/>
        </authorList>
    </citation>
    <scope>NUCLEOTIDE SEQUENCE</scope>
    <source>
        <tissue evidence="2">Mature leaves</tissue>
    </source>
</reference>